<evidence type="ECO:0000256" key="6">
    <source>
        <dbReference type="PROSITE-ProRule" id="PRU00409"/>
    </source>
</evidence>
<comment type="caution">
    <text evidence="9">The sequence shown here is derived from an EMBL/GenBank/DDBJ whole genome shotgun (WGS) entry which is preliminary data.</text>
</comment>
<dbReference type="PROSITE" id="PS50979">
    <property type="entry name" value="BC"/>
    <property type="match status" value="1"/>
</dbReference>
<evidence type="ECO:0000259" key="7">
    <source>
        <dbReference type="PROSITE" id="PS50975"/>
    </source>
</evidence>
<keyword evidence="4 6" id="KW-0067">ATP-binding</keyword>
<evidence type="ECO:0000313" key="10">
    <source>
        <dbReference type="Proteomes" id="UP000283128"/>
    </source>
</evidence>
<dbReference type="InterPro" id="IPR005481">
    <property type="entry name" value="BC-like_N"/>
</dbReference>
<evidence type="ECO:0000256" key="1">
    <source>
        <dbReference type="ARBA" id="ARBA00013263"/>
    </source>
</evidence>
<evidence type="ECO:0000256" key="3">
    <source>
        <dbReference type="ARBA" id="ARBA00022741"/>
    </source>
</evidence>
<dbReference type="Pfam" id="PF02786">
    <property type="entry name" value="CPSase_L_D2"/>
    <property type="match status" value="1"/>
</dbReference>
<dbReference type="RefSeq" id="WP_127826608.1">
    <property type="nucleotide sequence ID" value="NZ_RZYA01000001.1"/>
</dbReference>
<keyword evidence="3 6" id="KW-0547">Nucleotide-binding</keyword>
<evidence type="ECO:0000313" key="9">
    <source>
        <dbReference type="EMBL" id="RVU29022.1"/>
    </source>
</evidence>
<dbReference type="InterPro" id="IPR005482">
    <property type="entry name" value="Biotin_COase_C"/>
</dbReference>
<dbReference type="AlphaFoldDB" id="A0A437Q3A2"/>
<gene>
    <name evidence="9" type="ORF">EOT10_04085</name>
</gene>
<dbReference type="InterPro" id="IPR011761">
    <property type="entry name" value="ATP-grasp"/>
</dbReference>
<dbReference type="OrthoDB" id="4435847at2"/>
<protein>
    <recommendedName>
        <fullName evidence="1">biotin carboxylase</fullName>
        <ecNumber evidence="1">6.3.4.14</ecNumber>
    </recommendedName>
</protein>
<dbReference type="SMART" id="SM00878">
    <property type="entry name" value="Biotin_carb_C"/>
    <property type="match status" value="1"/>
</dbReference>
<dbReference type="InterPro" id="IPR011054">
    <property type="entry name" value="Rudment_hybrid_motif"/>
</dbReference>
<dbReference type="EC" id="6.3.4.14" evidence="1"/>
<keyword evidence="5" id="KW-0092">Biotin</keyword>
<dbReference type="SUPFAM" id="SSF51246">
    <property type="entry name" value="Rudiment single hybrid motif"/>
    <property type="match status" value="1"/>
</dbReference>
<dbReference type="GO" id="GO:0046872">
    <property type="term" value="F:metal ion binding"/>
    <property type="evidence" value="ECO:0007669"/>
    <property type="project" value="InterPro"/>
</dbReference>
<dbReference type="InterPro" id="IPR016185">
    <property type="entry name" value="PreATP-grasp_dom_sf"/>
</dbReference>
<proteinExistence type="predicted"/>
<dbReference type="InterPro" id="IPR011764">
    <property type="entry name" value="Biotin_carboxylation_dom"/>
</dbReference>
<dbReference type="Proteomes" id="UP000283128">
    <property type="component" value="Unassembled WGS sequence"/>
</dbReference>
<evidence type="ECO:0000256" key="4">
    <source>
        <dbReference type="ARBA" id="ARBA00022840"/>
    </source>
</evidence>
<dbReference type="Pfam" id="PF00289">
    <property type="entry name" value="Biotin_carb_N"/>
    <property type="match status" value="1"/>
</dbReference>
<organism evidence="9 10">
    <name type="scientific">Streptomyces antnestii</name>
    <dbReference type="NCBI Taxonomy" id="2494256"/>
    <lineage>
        <taxon>Bacteria</taxon>
        <taxon>Bacillati</taxon>
        <taxon>Actinomycetota</taxon>
        <taxon>Actinomycetes</taxon>
        <taxon>Kitasatosporales</taxon>
        <taxon>Streptomycetaceae</taxon>
        <taxon>Streptomyces</taxon>
    </lineage>
</organism>
<evidence type="ECO:0000256" key="5">
    <source>
        <dbReference type="ARBA" id="ARBA00023267"/>
    </source>
</evidence>
<name>A0A437Q3A2_9ACTN</name>
<dbReference type="Gene3D" id="3.30.470.20">
    <property type="entry name" value="ATP-grasp fold, B domain"/>
    <property type="match status" value="1"/>
</dbReference>
<feature type="domain" description="ATP-grasp" evidence="7">
    <location>
        <begin position="127"/>
        <end position="323"/>
    </location>
</feature>
<dbReference type="InterPro" id="IPR005479">
    <property type="entry name" value="CPAse_ATP-bd"/>
</dbReference>
<dbReference type="FunFam" id="3.40.50.20:FF:000010">
    <property type="entry name" value="Propionyl-CoA carboxylase subunit alpha"/>
    <property type="match status" value="1"/>
</dbReference>
<keyword evidence="2 9" id="KW-0436">Ligase</keyword>
<dbReference type="SUPFAM" id="SSF52440">
    <property type="entry name" value="PreATP-grasp domain"/>
    <property type="match status" value="1"/>
</dbReference>
<dbReference type="PANTHER" id="PTHR18866:SF33">
    <property type="entry name" value="METHYLCROTONOYL-COA CARBOXYLASE SUBUNIT ALPHA, MITOCHONDRIAL-RELATED"/>
    <property type="match status" value="1"/>
</dbReference>
<dbReference type="PANTHER" id="PTHR18866">
    <property type="entry name" value="CARBOXYLASE:PYRUVATE/ACETYL-COA/PROPIONYL-COA CARBOXYLASE"/>
    <property type="match status" value="1"/>
</dbReference>
<reference evidence="9 10" key="1">
    <citation type="submission" date="2019-01" db="EMBL/GenBank/DDBJ databases">
        <title>Genome sequences of Streptomyces and Rhizobium isolates collected from root and soil.</title>
        <authorList>
            <person name="Chhettri S."/>
            <person name="Sevigny J.L."/>
            <person name="Sen A."/>
            <person name="Ennis N."/>
            <person name="Tisa L."/>
        </authorList>
    </citation>
    <scope>NUCLEOTIDE SEQUENCE [LARGE SCALE GENOMIC DNA]</scope>
    <source>
        <strain evidence="9 10">San01</strain>
    </source>
</reference>
<keyword evidence="10" id="KW-1185">Reference proteome</keyword>
<dbReference type="GO" id="GO:0005524">
    <property type="term" value="F:ATP binding"/>
    <property type="evidence" value="ECO:0007669"/>
    <property type="project" value="UniProtKB-UniRule"/>
</dbReference>
<dbReference type="PROSITE" id="PS00867">
    <property type="entry name" value="CPSASE_2"/>
    <property type="match status" value="1"/>
</dbReference>
<accession>A0A437Q3A2</accession>
<dbReference type="PROSITE" id="PS50975">
    <property type="entry name" value="ATP_GRASP"/>
    <property type="match status" value="1"/>
</dbReference>
<feature type="domain" description="Biotin carboxylation" evidence="8">
    <location>
        <begin position="8"/>
        <end position="452"/>
    </location>
</feature>
<dbReference type="SUPFAM" id="SSF56059">
    <property type="entry name" value="Glutathione synthetase ATP-binding domain-like"/>
    <property type="match status" value="1"/>
</dbReference>
<dbReference type="InterPro" id="IPR050856">
    <property type="entry name" value="Biotin_carboxylase_complex"/>
</dbReference>
<dbReference type="GO" id="GO:0004075">
    <property type="term" value="F:biotin carboxylase activity"/>
    <property type="evidence" value="ECO:0007669"/>
    <property type="project" value="UniProtKB-EC"/>
</dbReference>
<dbReference type="Pfam" id="PF02785">
    <property type="entry name" value="Biotin_carb_C"/>
    <property type="match status" value="1"/>
</dbReference>
<dbReference type="EMBL" id="RZYA01000001">
    <property type="protein sequence ID" value="RVU29022.1"/>
    <property type="molecule type" value="Genomic_DNA"/>
</dbReference>
<sequence length="458" mass="48929">MTEQHVRYFNRVLVANRGEIALRVIRTLQELSIASVAVYSDADTDSAHVVAADHAVHIGGSPVAESYLRIDRIIEAALSSGADAIHPGYGLLSENPDMVEACERAGLVWIGPSASAMRAMGSKLNARRLMIKAGVPVVPGGTEPIADEEAALAAAESLGYPVAFKASGAGGGKGFRVAHHASDVPAAFTGAAGEGERFFGDPTVYAERYLANPRHVEVQILADQHGSVIHLHERDCSVQRRHQKLVEEAPAPAVSAELRAAIGEIAIAAARSTGYVSAGTIEGLLDGDQFYFLEMNTRIQVEHPVTEMITGVDIVAEQLRIAAGHPLTLAQEAVRLSGHAIECRINAENAAKNFLPSPVRIGDYREPSGEGVRVDSGVRAGDAVHQWYDPLIAKLVVWAEDRDAATDRMLAALRDFTISGPATLLPFHAALLSTDQWRRGETCADLLADRAWLRSTAG</sequence>
<evidence type="ECO:0000259" key="8">
    <source>
        <dbReference type="PROSITE" id="PS50979"/>
    </source>
</evidence>
<evidence type="ECO:0000256" key="2">
    <source>
        <dbReference type="ARBA" id="ARBA00022598"/>
    </source>
</evidence>